<dbReference type="EMBL" id="JBHLTG010000022">
    <property type="protein sequence ID" value="MFC0682878.1"/>
    <property type="molecule type" value="Genomic_DNA"/>
</dbReference>
<protein>
    <recommendedName>
        <fullName evidence="3">Knr4/Smi1-like domain-containing protein</fullName>
    </recommendedName>
</protein>
<comment type="caution">
    <text evidence="1">The sequence shown here is derived from an EMBL/GenBank/DDBJ whole genome shotgun (WGS) entry which is preliminary data.</text>
</comment>
<keyword evidence="2" id="KW-1185">Reference proteome</keyword>
<name>A0ABV6S0Y4_9GAMM</name>
<proteinExistence type="predicted"/>
<evidence type="ECO:0008006" key="3">
    <source>
        <dbReference type="Google" id="ProtNLM"/>
    </source>
</evidence>
<organism evidence="1 2">
    <name type="scientific">Lysobacter korlensis</name>
    <dbReference type="NCBI Taxonomy" id="553636"/>
    <lineage>
        <taxon>Bacteria</taxon>
        <taxon>Pseudomonadati</taxon>
        <taxon>Pseudomonadota</taxon>
        <taxon>Gammaproteobacteria</taxon>
        <taxon>Lysobacterales</taxon>
        <taxon>Lysobacteraceae</taxon>
        <taxon>Lysobacter</taxon>
    </lineage>
</organism>
<reference evidence="1 2" key="1">
    <citation type="submission" date="2024-09" db="EMBL/GenBank/DDBJ databases">
        <authorList>
            <person name="Sun Q."/>
            <person name="Mori K."/>
        </authorList>
    </citation>
    <scope>NUCLEOTIDE SEQUENCE [LARGE SCALE GENOMIC DNA]</scope>
    <source>
        <strain evidence="1 2">KCTC 23076</strain>
    </source>
</reference>
<sequence>MAIPAVAVKEAWKREEPLSLQYLETVGFQSGSVASEFFATCEGPFSSSRTGFLLLNAGDPTSTECVEYSTAVARSKFSWPEHYLVISDLLAGSVLVYDAATDAVYTVDFEGGDSLLIQGTLAPDFPTFLSFLQWYFAGEC</sequence>
<dbReference type="SUPFAM" id="SSF50956">
    <property type="entry name" value="Thermostable phytase (3-phytase)"/>
    <property type="match status" value="1"/>
</dbReference>
<evidence type="ECO:0000313" key="2">
    <source>
        <dbReference type="Proteomes" id="UP001589896"/>
    </source>
</evidence>
<dbReference type="RefSeq" id="WP_386677326.1">
    <property type="nucleotide sequence ID" value="NZ_JBHLTG010000022.1"/>
</dbReference>
<evidence type="ECO:0000313" key="1">
    <source>
        <dbReference type="EMBL" id="MFC0682878.1"/>
    </source>
</evidence>
<accession>A0ABV6S0Y4</accession>
<gene>
    <name evidence="1" type="ORF">ACFFGH_34025</name>
</gene>
<dbReference type="Proteomes" id="UP001589896">
    <property type="component" value="Unassembled WGS sequence"/>
</dbReference>